<evidence type="ECO:0000256" key="1">
    <source>
        <dbReference type="ARBA" id="ARBA00004432"/>
    </source>
</evidence>
<feature type="transmembrane region" description="Helical" evidence="27">
    <location>
        <begin position="311"/>
        <end position="332"/>
    </location>
</feature>
<comment type="catalytic activity">
    <reaction evidence="16">
        <text>L-aspartate(out) = L-aspartate(in)</text>
        <dbReference type="Rhea" id="RHEA:66332"/>
        <dbReference type="ChEBI" id="CHEBI:29991"/>
    </reaction>
    <physiologicalReaction direction="left-to-right" evidence="16">
        <dbReference type="Rhea" id="RHEA:66333"/>
    </physiologicalReaction>
</comment>
<reference evidence="30" key="1">
    <citation type="submission" date="2025-08" db="UniProtKB">
        <authorList>
            <consortium name="RefSeq"/>
        </authorList>
    </citation>
    <scope>IDENTIFICATION</scope>
    <source>
        <tissue evidence="30">Gonad</tissue>
    </source>
</reference>
<feature type="transmembrane region" description="Helical" evidence="27">
    <location>
        <begin position="150"/>
        <end position="174"/>
    </location>
</feature>
<evidence type="ECO:0000256" key="5">
    <source>
        <dbReference type="ARBA" id="ARBA00022448"/>
    </source>
</evidence>
<evidence type="ECO:0000256" key="25">
    <source>
        <dbReference type="ARBA" id="ARBA00081925"/>
    </source>
</evidence>
<dbReference type="PROSITE" id="PS50850">
    <property type="entry name" value="MFS"/>
    <property type="match status" value="1"/>
</dbReference>
<dbReference type="GeneID" id="109485953"/>
<evidence type="ECO:0000256" key="19">
    <source>
        <dbReference type="ARBA" id="ARBA00051447"/>
    </source>
</evidence>
<sequence>MADMADECEPLLDKGKTRQYSEKVPVWTSCRYGLAIMSTLGFLNAYTMRVNLTIALVAMVNHTQQPALNGSEDCIPNVNVTRDDKPAEFGWDPTTQNTILGAFYYGYIFTQVPAGWLAGRFGGKLVFGLGILFTAVFTLLTPLAARTATWLLIAVRVCEGLAEGVLFPAMHAMWRSWAPPIERSKLATISLSGGNLGIMLALPVSGVLCDHFGWPVVFYAFGTLGCLWFVAWMFTVSNSPRISDIEREYIEHSLLREGTSLSKTTSTPWLSFATSVPVWGLIITHICFNWGTYTLSTNLPTYMKEILLFDLTQDGFLSALPYLCMWLVQVLGGQLADKLREQQLLSTAAVRKLFNSLGMLLQGVFLVLAGYVSCHQQYLGVLFLTIGIASSGLGMSGFQINHLDIAPRHAGVLMGITNCIATFPGFAGPAVVGILTKHAKTWPSRKLQWQKVFYIAGGIYGFGTLTFLLMGSGTVQEWAKEKSEEGNKSTQTSLHVNQEEQQDQYGRTII</sequence>
<feature type="transmembrane region" description="Helical" evidence="27">
    <location>
        <begin position="212"/>
        <end position="234"/>
    </location>
</feature>
<evidence type="ECO:0000256" key="22">
    <source>
        <dbReference type="ARBA" id="ARBA00069713"/>
    </source>
</evidence>
<dbReference type="GO" id="GO:0015293">
    <property type="term" value="F:symporter activity"/>
    <property type="evidence" value="ECO:0007669"/>
    <property type="project" value="UniProtKB-KW"/>
</dbReference>
<dbReference type="GO" id="GO:0005765">
    <property type="term" value="C:lysosomal membrane"/>
    <property type="evidence" value="ECO:0007669"/>
    <property type="project" value="UniProtKB-SubCell"/>
</dbReference>
<evidence type="ECO:0000256" key="11">
    <source>
        <dbReference type="ARBA" id="ARBA00023136"/>
    </source>
</evidence>
<dbReference type="InterPro" id="IPR050382">
    <property type="entry name" value="MFS_Na/Anion_cotransporter"/>
</dbReference>
<evidence type="ECO:0000313" key="30">
    <source>
        <dbReference type="RefSeq" id="XP_019645215.1"/>
    </source>
</evidence>
<comment type="catalytic activity">
    <reaction evidence="19">
        <text>L-glutamate(out) = L-glutamate(in)</text>
        <dbReference type="Rhea" id="RHEA:66336"/>
        <dbReference type="ChEBI" id="CHEBI:29985"/>
    </reaction>
    <physiologicalReaction direction="left-to-right" evidence="19">
        <dbReference type="Rhea" id="RHEA:66337"/>
    </physiologicalReaction>
</comment>
<dbReference type="RefSeq" id="XP_019645215.1">
    <property type="nucleotide sequence ID" value="XM_019789656.1"/>
</dbReference>
<dbReference type="AlphaFoldDB" id="A0A6P4ZVI5"/>
<keyword evidence="29" id="KW-1185">Reference proteome</keyword>
<dbReference type="InterPro" id="IPR036259">
    <property type="entry name" value="MFS_trans_sf"/>
</dbReference>
<dbReference type="GO" id="GO:0016323">
    <property type="term" value="C:basolateral plasma membrane"/>
    <property type="evidence" value="ECO:0007669"/>
    <property type="project" value="UniProtKB-SubCell"/>
</dbReference>
<evidence type="ECO:0000256" key="15">
    <source>
        <dbReference type="ARBA" id="ARBA00050101"/>
    </source>
</evidence>
<evidence type="ECO:0000256" key="27">
    <source>
        <dbReference type="SAM" id="Phobius"/>
    </source>
</evidence>
<keyword evidence="6" id="KW-1003">Cell membrane</keyword>
<keyword evidence="13" id="KW-0458">Lysosome</keyword>
<dbReference type="OrthoDB" id="2985014at2759"/>
<keyword evidence="11 27" id="KW-0472">Membrane</keyword>
<evidence type="ECO:0000256" key="23">
    <source>
        <dbReference type="ARBA" id="ARBA00080244"/>
    </source>
</evidence>
<evidence type="ECO:0000256" key="12">
    <source>
        <dbReference type="ARBA" id="ARBA00023180"/>
    </source>
</evidence>
<name>A0A6P4ZVI5_BRABE</name>
<evidence type="ECO:0000256" key="26">
    <source>
        <dbReference type="SAM" id="MobiDB-lite"/>
    </source>
</evidence>
<feature type="transmembrane region" description="Helical" evidence="27">
    <location>
        <begin position="186"/>
        <end position="206"/>
    </location>
</feature>
<feature type="domain" description="Major facilitator superfamily (MFS) profile" evidence="28">
    <location>
        <begin position="33"/>
        <end position="475"/>
    </location>
</feature>
<feature type="region of interest" description="Disordered" evidence="26">
    <location>
        <begin position="481"/>
        <end position="510"/>
    </location>
</feature>
<evidence type="ECO:0000256" key="18">
    <source>
        <dbReference type="ARBA" id="ARBA00051403"/>
    </source>
</evidence>
<keyword evidence="7 27" id="KW-0812">Transmembrane</keyword>
<evidence type="ECO:0000256" key="24">
    <source>
        <dbReference type="ARBA" id="ARBA00081195"/>
    </source>
</evidence>
<comment type="catalytic activity">
    <reaction evidence="18">
        <text>N-acetyl-L-aspartyl-L-glutamate(out) = N-acetyl-L-aspartyl-L-glutamate(in)</text>
        <dbReference type="Rhea" id="RHEA:72599"/>
        <dbReference type="ChEBI" id="CHEBI:76931"/>
    </reaction>
    <physiologicalReaction direction="left-to-right" evidence="18">
        <dbReference type="Rhea" id="RHEA:72600"/>
    </physiologicalReaction>
</comment>
<comment type="catalytic activity">
    <reaction evidence="15">
        <text>2 nitrate(out) + H(+)(out) = 2 nitrate(in) + H(+)(in)</text>
        <dbReference type="Rhea" id="RHEA:71539"/>
        <dbReference type="ChEBI" id="CHEBI:15378"/>
        <dbReference type="ChEBI" id="CHEBI:17632"/>
    </reaction>
    <physiologicalReaction direction="left-to-right" evidence="15">
        <dbReference type="Rhea" id="RHEA:71540"/>
    </physiologicalReaction>
</comment>
<protein>
    <recommendedName>
        <fullName evidence="22">Sialin</fullName>
    </recommendedName>
    <alternativeName>
        <fullName evidence="25">H(+)/nitrate cotransporter</fullName>
    </alternativeName>
    <alternativeName>
        <fullName evidence="23">H(+)/sialic acid cotransporter</fullName>
    </alternativeName>
    <alternativeName>
        <fullName evidence="24">Vesicular excitatory amino acid transporter</fullName>
    </alternativeName>
</protein>
<dbReference type="InterPro" id="IPR011701">
    <property type="entry name" value="MFS"/>
</dbReference>
<dbReference type="GO" id="GO:0046942">
    <property type="term" value="P:carboxylic acid transport"/>
    <property type="evidence" value="ECO:0007669"/>
    <property type="project" value="UniProtKB-ARBA"/>
</dbReference>
<evidence type="ECO:0000259" key="28">
    <source>
        <dbReference type="PROSITE" id="PS50850"/>
    </source>
</evidence>
<comment type="catalytic activity">
    <reaction evidence="17">
        <text>N-acetylneuraminate(in) + H(+)(in) = N-acetylneuraminate(out) + H(+)(out)</text>
        <dbReference type="Rhea" id="RHEA:28987"/>
        <dbReference type="ChEBI" id="CHEBI:15378"/>
        <dbReference type="ChEBI" id="CHEBI:35418"/>
    </reaction>
    <physiologicalReaction direction="right-to-left" evidence="17">
        <dbReference type="Rhea" id="RHEA:28989"/>
    </physiologicalReaction>
</comment>
<keyword evidence="10" id="KW-0770">Synapse</keyword>
<dbReference type="CDD" id="cd17318">
    <property type="entry name" value="MFS_SLC17"/>
    <property type="match status" value="1"/>
</dbReference>
<keyword evidence="12" id="KW-0325">Glycoprotein</keyword>
<dbReference type="KEGG" id="bbel:109485953"/>
<feature type="transmembrane region" description="Helical" evidence="27">
    <location>
        <begin position="269"/>
        <end position="291"/>
    </location>
</feature>
<keyword evidence="14" id="KW-0968">Cytoplasmic vesicle</keyword>
<evidence type="ECO:0000256" key="4">
    <source>
        <dbReference type="ARBA" id="ARBA00004656"/>
    </source>
</evidence>
<comment type="function">
    <text evidence="21">Receptor for CM101, a polysaccharide produced by group B Streptococcus with antipathoangiogenic properties.</text>
</comment>
<evidence type="ECO:0000256" key="3">
    <source>
        <dbReference type="ARBA" id="ARBA00004638"/>
    </source>
</evidence>
<feature type="transmembrane region" description="Helical" evidence="27">
    <location>
        <begin position="378"/>
        <end position="398"/>
    </location>
</feature>
<keyword evidence="5" id="KW-0813">Transport</keyword>
<evidence type="ECO:0000256" key="20">
    <source>
        <dbReference type="ARBA" id="ARBA00051612"/>
    </source>
</evidence>
<feature type="transmembrane region" description="Helical" evidence="27">
    <location>
        <begin position="410"/>
        <end position="432"/>
    </location>
</feature>
<dbReference type="GO" id="GO:0030672">
    <property type="term" value="C:synaptic vesicle membrane"/>
    <property type="evidence" value="ECO:0007669"/>
    <property type="project" value="UniProtKB-SubCell"/>
</dbReference>
<comment type="catalytic activity">
    <reaction evidence="20">
        <text>D-glucuronate(out) + H(+)(out) = D-glucuronate(in) + H(+)(in)</text>
        <dbReference type="Rhea" id="RHEA:72591"/>
        <dbReference type="ChEBI" id="CHEBI:15378"/>
        <dbReference type="ChEBI" id="CHEBI:58720"/>
    </reaction>
    <physiologicalReaction direction="left-to-right" evidence="20">
        <dbReference type="Rhea" id="RHEA:72592"/>
    </physiologicalReaction>
</comment>
<evidence type="ECO:0000256" key="14">
    <source>
        <dbReference type="ARBA" id="ARBA00023329"/>
    </source>
</evidence>
<dbReference type="GO" id="GO:0016324">
    <property type="term" value="C:apical plasma membrane"/>
    <property type="evidence" value="ECO:0007669"/>
    <property type="project" value="TreeGrafter"/>
</dbReference>
<feature type="transmembrane region" description="Helical" evidence="27">
    <location>
        <begin position="353"/>
        <end position="372"/>
    </location>
</feature>
<accession>A0A6P4ZVI5</accession>
<evidence type="ECO:0000256" key="7">
    <source>
        <dbReference type="ARBA" id="ARBA00022692"/>
    </source>
</evidence>
<evidence type="ECO:0000256" key="8">
    <source>
        <dbReference type="ARBA" id="ARBA00022847"/>
    </source>
</evidence>
<dbReference type="Proteomes" id="UP000515135">
    <property type="component" value="Unplaced"/>
</dbReference>
<dbReference type="Gene3D" id="1.20.1250.20">
    <property type="entry name" value="MFS general substrate transporter like domains"/>
    <property type="match status" value="2"/>
</dbReference>
<dbReference type="FunFam" id="1.20.1250.20:FF:000067">
    <property type="entry name" value="sialin isoform X2"/>
    <property type="match status" value="1"/>
</dbReference>
<dbReference type="PANTHER" id="PTHR11662:SF399">
    <property type="entry name" value="FI19708P1-RELATED"/>
    <property type="match status" value="1"/>
</dbReference>
<gene>
    <name evidence="30" type="primary">LOC109485953</name>
</gene>
<proteinExistence type="predicted"/>
<feature type="transmembrane region" description="Helical" evidence="27">
    <location>
        <begin position="452"/>
        <end position="470"/>
    </location>
</feature>
<dbReference type="FunFam" id="1.20.1250.20:FF:000003">
    <property type="entry name" value="Solute carrier family 17 member 3"/>
    <property type="match status" value="1"/>
</dbReference>
<dbReference type="Pfam" id="PF07690">
    <property type="entry name" value="MFS_1"/>
    <property type="match status" value="1"/>
</dbReference>
<feature type="transmembrane region" description="Helical" evidence="27">
    <location>
        <begin position="125"/>
        <end position="144"/>
    </location>
</feature>
<evidence type="ECO:0000256" key="9">
    <source>
        <dbReference type="ARBA" id="ARBA00022989"/>
    </source>
</evidence>
<evidence type="ECO:0000256" key="2">
    <source>
        <dbReference type="ARBA" id="ARBA00004554"/>
    </source>
</evidence>
<organism evidence="29 30">
    <name type="scientific">Branchiostoma belcheri</name>
    <name type="common">Amphioxus</name>
    <dbReference type="NCBI Taxonomy" id="7741"/>
    <lineage>
        <taxon>Eukaryota</taxon>
        <taxon>Metazoa</taxon>
        <taxon>Chordata</taxon>
        <taxon>Cephalochordata</taxon>
        <taxon>Leptocardii</taxon>
        <taxon>Amphioxiformes</taxon>
        <taxon>Branchiostomatidae</taxon>
        <taxon>Branchiostoma</taxon>
    </lineage>
</organism>
<dbReference type="SUPFAM" id="SSF103473">
    <property type="entry name" value="MFS general substrate transporter"/>
    <property type="match status" value="1"/>
</dbReference>
<keyword evidence="9 27" id="KW-1133">Transmembrane helix</keyword>
<evidence type="ECO:0000256" key="13">
    <source>
        <dbReference type="ARBA" id="ARBA00023228"/>
    </source>
</evidence>
<dbReference type="InterPro" id="IPR020846">
    <property type="entry name" value="MFS_dom"/>
</dbReference>
<evidence type="ECO:0000256" key="21">
    <source>
        <dbReference type="ARBA" id="ARBA00056891"/>
    </source>
</evidence>
<comment type="subcellular location">
    <subcellularLocation>
        <location evidence="2">Basolateral cell membrane</location>
        <topology evidence="2">Multi-pass membrane protein</topology>
    </subcellularLocation>
    <subcellularLocation>
        <location evidence="3">Cytoplasmic vesicle</location>
        <location evidence="3">Secretory vesicle membrane</location>
        <topology evidence="3">Multi-pass membrane protein</topology>
    </subcellularLocation>
    <subcellularLocation>
        <location evidence="1">Cytoplasmic vesicle</location>
        <location evidence="1">Secretory vesicle</location>
        <location evidence="1">Synaptic vesicle membrane</location>
    </subcellularLocation>
    <subcellularLocation>
        <location evidence="4">Lysosome membrane</location>
    </subcellularLocation>
</comment>
<dbReference type="GO" id="GO:0006820">
    <property type="term" value="P:monoatomic anion transport"/>
    <property type="evidence" value="ECO:0007669"/>
    <property type="project" value="TreeGrafter"/>
</dbReference>
<evidence type="ECO:0000256" key="10">
    <source>
        <dbReference type="ARBA" id="ARBA00023018"/>
    </source>
</evidence>
<evidence type="ECO:0000313" key="29">
    <source>
        <dbReference type="Proteomes" id="UP000515135"/>
    </source>
</evidence>
<keyword evidence="8" id="KW-0769">Symport</keyword>
<dbReference type="PANTHER" id="PTHR11662">
    <property type="entry name" value="SOLUTE CARRIER FAMILY 17"/>
    <property type="match status" value="1"/>
</dbReference>
<evidence type="ECO:0000256" key="17">
    <source>
        <dbReference type="ARBA" id="ARBA00050625"/>
    </source>
</evidence>
<evidence type="ECO:0000256" key="16">
    <source>
        <dbReference type="ARBA" id="ARBA00050554"/>
    </source>
</evidence>
<evidence type="ECO:0000256" key="6">
    <source>
        <dbReference type="ARBA" id="ARBA00022475"/>
    </source>
</evidence>